<sequence>MIEPPQPGFTGVVWGAREPDRLARELSTGPGAVPMAEAGAAWTRLAAGFDTAVVEYELIVASMRGAWQSTTSGPVLDRIARLRDWLADAATAAGNNAVRAETQAAAHELARLTMPHTAEIQAIQAVQRMLELIGGALGAPIKAVAAQADTDADMAKAAAARVMQTYEAATEPLATPWIQQEPPVIASPAALAAEEASAPVAAATSAMPGLPAITTGMFMPGGIGTISTPAKLQPYRAPVFTEAPVPVEVTTPQPVPTSAASSSALPMVPGAMAAGTGAEEEEYAPRAAAVTGDAIGADLGIAAAPAVLGAPEAPAATGQTASEGAE</sequence>
<gene>
    <name evidence="3" type="ORF">OG563_22965</name>
</gene>
<proteinExistence type="inferred from homology"/>
<keyword evidence="4" id="KW-1185">Reference proteome</keyword>
<organism evidence="3 4">
    <name type="scientific">Nocardia vinacea</name>
    <dbReference type="NCBI Taxonomy" id="96468"/>
    <lineage>
        <taxon>Bacteria</taxon>
        <taxon>Bacillati</taxon>
        <taxon>Actinomycetota</taxon>
        <taxon>Actinomycetes</taxon>
        <taxon>Mycobacteriales</taxon>
        <taxon>Nocardiaceae</taxon>
        <taxon>Nocardia</taxon>
    </lineage>
</organism>
<dbReference type="Gene3D" id="1.20.1260.20">
    <property type="entry name" value="PPE superfamily"/>
    <property type="match status" value="1"/>
</dbReference>
<feature type="domain" description="PPE" evidence="2">
    <location>
        <begin position="14"/>
        <end position="175"/>
    </location>
</feature>
<evidence type="ECO:0000256" key="1">
    <source>
        <dbReference type="ARBA" id="ARBA00010652"/>
    </source>
</evidence>
<dbReference type="EMBL" id="CP109441">
    <property type="protein sequence ID" value="WUV50807.1"/>
    <property type="molecule type" value="Genomic_DNA"/>
</dbReference>
<name>A0ABZ1Z5J3_9NOCA</name>
<dbReference type="InterPro" id="IPR038332">
    <property type="entry name" value="PPE_sf"/>
</dbReference>
<dbReference type="SUPFAM" id="SSF140459">
    <property type="entry name" value="PE/PPE dimer-like"/>
    <property type="match status" value="1"/>
</dbReference>
<reference evidence="3" key="1">
    <citation type="submission" date="2022-10" db="EMBL/GenBank/DDBJ databases">
        <title>The complete genomes of actinobacterial strains from the NBC collection.</title>
        <authorList>
            <person name="Joergensen T.S."/>
            <person name="Alvarez Arevalo M."/>
            <person name="Sterndorff E.B."/>
            <person name="Faurdal D."/>
            <person name="Vuksanovic O."/>
            <person name="Mourched A.-S."/>
            <person name="Charusanti P."/>
            <person name="Shaw S."/>
            <person name="Blin K."/>
            <person name="Weber T."/>
        </authorList>
    </citation>
    <scope>NUCLEOTIDE SEQUENCE</scope>
    <source>
        <strain evidence="3">NBC_01482</strain>
    </source>
</reference>
<dbReference type="Pfam" id="PF00823">
    <property type="entry name" value="PPE"/>
    <property type="match status" value="1"/>
</dbReference>
<dbReference type="Proteomes" id="UP001432062">
    <property type="component" value="Chromosome"/>
</dbReference>
<evidence type="ECO:0000259" key="2">
    <source>
        <dbReference type="Pfam" id="PF00823"/>
    </source>
</evidence>
<dbReference type="RefSeq" id="WP_329415614.1">
    <property type="nucleotide sequence ID" value="NZ_CP109441.1"/>
</dbReference>
<accession>A0ABZ1Z5J3</accession>
<evidence type="ECO:0000313" key="4">
    <source>
        <dbReference type="Proteomes" id="UP001432062"/>
    </source>
</evidence>
<comment type="similarity">
    <text evidence="1">Belongs to the mycobacterial PPE family.</text>
</comment>
<evidence type="ECO:0000313" key="3">
    <source>
        <dbReference type="EMBL" id="WUV50807.1"/>
    </source>
</evidence>
<dbReference type="InterPro" id="IPR000030">
    <property type="entry name" value="PPE_dom"/>
</dbReference>
<protein>
    <submittedName>
        <fullName evidence="3">PPE family protein</fullName>
    </submittedName>
</protein>